<evidence type="ECO:0000313" key="1">
    <source>
        <dbReference type="WBParaSite" id="HPLM_0002058901-mRNA-1"/>
    </source>
</evidence>
<organism evidence="1">
    <name type="scientific">Haemonchus placei</name>
    <name type="common">Barber's pole worm</name>
    <dbReference type="NCBI Taxonomy" id="6290"/>
    <lineage>
        <taxon>Eukaryota</taxon>
        <taxon>Metazoa</taxon>
        <taxon>Ecdysozoa</taxon>
        <taxon>Nematoda</taxon>
        <taxon>Chromadorea</taxon>
        <taxon>Rhabditida</taxon>
        <taxon>Rhabditina</taxon>
        <taxon>Rhabditomorpha</taxon>
        <taxon>Strongyloidea</taxon>
        <taxon>Trichostrongylidae</taxon>
        <taxon>Haemonchus</taxon>
    </lineage>
</organism>
<name>A0A0N4X897_HAEPC</name>
<sequence length="87" mass="10297">LVKSSDYFHTLNSDIHSLDYPHDSICQRLISHTQVDNFYSNLKKPMQNNNGSYMNILLKTYVYLQIDTQKMEKYVSRNDTNLHIQVN</sequence>
<dbReference type="AlphaFoldDB" id="A0A0N4X897"/>
<accession>A0A0N4X897</accession>
<protein>
    <submittedName>
        <fullName evidence="1">Ovule protein</fullName>
    </submittedName>
</protein>
<reference evidence="1" key="1">
    <citation type="submission" date="2017-02" db="UniProtKB">
        <authorList>
            <consortium name="WormBaseParasite"/>
        </authorList>
    </citation>
    <scope>IDENTIFICATION</scope>
</reference>
<dbReference type="WBParaSite" id="HPLM_0002058901-mRNA-1">
    <property type="protein sequence ID" value="HPLM_0002058901-mRNA-1"/>
    <property type="gene ID" value="HPLM_0002058901"/>
</dbReference>
<proteinExistence type="predicted"/>